<dbReference type="EC" id="2.1.1.6" evidence="1"/>
<proteinExistence type="inferred from homology"/>
<gene>
    <name evidence="7" type="ORF">BO99DRAFT_407875</name>
</gene>
<dbReference type="AlphaFoldDB" id="A0A2V5GQP5"/>
<dbReference type="Proteomes" id="UP000249829">
    <property type="component" value="Unassembled WGS sequence"/>
</dbReference>
<dbReference type="PROSITE" id="PS51682">
    <property type="entry name" value="SAM_OMT_I"/>
    <property type="match status" value="1"/>
</dbReference>
<dbReference type="GO" id="GO:0032259">
    <property type="term" value="P:methylation"/>
    <property type="evidence" value="ECO:0007669"/>
    <property type="project" value="UniProtKB-KW"/>
</dbReference>
<dbReference type="GO" id="GO:0006584">
    <property type="term" value="P:catecholamine metabolic process"/>
    <property type="evidence" value="ECO:0007669"/>
    <property type="project" value="UniProtKB-KW"/>
</dbReference>
<dbReference type="InterPro" id="IPR002935">
    <property type="entry name" value="SAM_O-MeTrfase"/>
</dbReference>
<keyword evidence="2 7" id="KW-0489">Methyltransferase</keyword>
<dbReference type="SUPFAM" id="SSF53335">
    <property type="entry name" value="S-adenosyl-L-methionine-dependent methyltransferases"/>
    <property type="match status" value="1"/>
</dbReference>
<reference evidence="7 8" key="1">
    <citation type="submission" date="2018-02" db="EMBL/GenBank/DDBJ databases">
        <title>The genomes of Aspergillus section Nigri reveals drivers in fungal speciation.</title>
        <authorList>
            <consortium name="DOE Joint Genome Institute"/>
            <person name="Vesth T.C."/>
            <person name="Nybo J."/>
            <person name="Theobald S."/>
            <person name="Brandl J."/>
            <person name="Frisvad J.C."/>
            <person name="Nielsen K.F."/>
            <person name="Lyhne E.K."/>
            <person name="Kogle M.E."/>
            <person name="Kuo A."/>
            <person name="Riley R."/>
            <person name="Clum A."/>
            <person name="Nolan M."/>
            <person name="Lipzen A."/>
            <person name="Salamov A."/>
            <person name="Henrissat B."/>
            <person name="Wiebenga A."/>
            <person name="De vries R.P."/>
            <person name="Grigoriev I.V."/>
            <person name="Mortensen U.H."/>
            <person name="Andersen M.R."/>
            <person name="Baker S.E."/>
        </authorList>
    </citation>
    <scope>NUCLEOTIDE SEQUENCE [LARGE SCALE GENOMIC DNA]</scope>
    <source>
        <strain evidence="7 8">CBS 115571</strain>
    </source>
</reference>
<dbReference type="Pfam" id="PF01596">
    <property type="entry name" value="Methyltransf_3"/>
    <property type="match status" value="1"/>
</dbReference>
<keyword evidence="5" id="KW-0128">Catecholamine metabolism</keyword>
<evidence type="ECO:0000256" key="5">
    <source>
        <dbReference type="ARBA" id="ARBA00022939"/>
    </source>
</evidence>
<evidence type="ECO:0000313" key="8">
    <source>
        <dbReference type="Proteomes" id="UP000249829"/>
    </source>
</evidence>
<dbReference type="PANTHER" id="PTHR43836">
    <property type="entry name" value="CATECHOL O-METHYLTRANSFERASE 1-RELATED"/>
    <property type="match status" value="1"/>
</dbReference>
<dbReference type="STRING" id="1450538.A0A2V5GQP5"/>
<keyword evidence="3 7" id="KW-0808">Transferase</keyword>
<comment type="similarity">
    <text evidence="6">Belongs to the class I-like SAM-binding methyltransferase superfamily. Cation-dependent O-methyltransferase family.</text>
</comment>
<sequence length="262" mass="28658">MSKPHAPSPLAYALDGREIDLLHYIYSHPDLPSLRNNPPAILAAIDTYSHTHNPLMNIGATKGAYIRDLIVAHRPQVMIELGGYVGYSAILFGAALRAAGGTRYLSLEQNPEMAAVANQLVDLAGLKDVVRVVVGSAAASLRELVADGEVRAVELVFLDHWQELYLPDLWLMEELGVLVPQTSVVIADNVVMPGAPQYLEWVRAGCAEKRGLLESRKREKGWEARGLRPRPGLVYQTVVREFETQFGRDGVAVTSVLGAEDV</sequence>
<protein>
    <recommendedName>
        <fullName evidence="1">catechol O-methyltransferase</fullName>
        <ecNumber evidence="1">2.1.1.6</ecNumber>
    </recommendedName>
</protein>
<accession>A0A2V5GQP5</accession>
<dbReference type="PANTHER" id="PTHR43836:SF2">
    <property type="entry name" value="CATECHOL O-METHYLTRANSFERASE 1-RELATED"/>
    <property type="match status" value="1"/>
</dbReference>
<organism evidence="7 8">
    <name type="scientific">Aspergillus violaceofuscus (strain CBS 115571)</name>
    <dbReference type="NCBI Taxonomy" id="1450538"/>
    <lineage>
        <taxon>Eukaryota</taxon>
        <taxon>Fungi</taxon>
        <taxon>Dikarya</taxon>
        <taxon>Ascomycota</taxon>
        <taxon>Pezizomycotina</taxon>
        <taxon>Eurotiomycetes</taxon>
        <taxon>Eurotiomycetidae</taxon>
        <taxon>Eurotiales</taxon>
        <taxon>Aspergillaceae</taxon>
        <taxon>Aspergillus</taxon>
    </lineage>
</organism>
<keyword evidence="4" id="KW-0949">S-adenosyl-L-methionine</keyword>
<dbReference type="EMBL" id="KZ825272">
    <property type="protein sequence ID" value="PYI12971.1"/>
    <property type="molecule type" value="Genomic_DNA"/>
</dbReference>
<evidence type="ECO:0000256" key="2">
    <source>
        <dbReference type="ARBA" id="ARBA00022603"/>
    </source>
</evidence>
<evidence type="ECO:0000256" key="3">
    <source>
        <dbReference type="ARBA" id="ARBA00022679"/>
    </source>
</evidence>
<evidence type="ECO:0000256" key="1">
    <source>
        <dbReference type="ARBA" id="ARBA00012880"/>
    </source>
</evidence>
<dbReference type="InterPro" id="IPR029063">
    <property type="entry name" value="SAM-dependent_MTases_sf"/>
</dbReference>
<keyword evidence="8" id="KW-1185">Reference proteome</keyword>
<name>A0A2V5GQP5_ASPV1</name>
<dbReference type="GO" id="GO:0008171">
    <property type="term" value="F:O-methyltransferase activity"/>
    <property type="evidence" value="ECO:0007669"/>
    <property type="project" value="InterPro"/>
</dbReference>
<evidence type="ECO:0000256" key="6">
    <source>
        <dbReference type="ARBA" id="ARBA00023453"/>
    </source>
</evidence>
<evidence type="ECO:0000256" key="4">
    <source>
        <dbReference type="ARBA" id="ARBA00022691"/>
    </source>
</evidence>
<evidence type="ECO:0000313" key="7">
    <source>
        <dbReference type="EMBL" id="PYI12971.1"/>
    </source>
</evidence>
<dbReference type="Gene3D" id="3.40.50.150">
    <property type="entry name" value="Vaccinia Virus protein VP39"/>
    <property type="match status" value="1"/>
</dbReference>
<dbReference type="OMA" id="VEITRCV"/>